<evidence type="ECO:0000313" key="1">
    <source>
        <dbReference type="EMBL" id="KAJ7993286.1"/>
    </source>
</evidence>
<comment type="caution">
    <text evidence="1">The sequence shown here is derived from an EMBL/GenBank/DDBJ whole genome shotgun (WGS) entry which is preliminary data.</text>
</comment>
<proteinExistence type="predicted"/>
<reference evidence="1" key="1">
    <citation type="submission" date="2021-05" db="EMBL/GenBank/DDBJ databases">
        <authorList>
            <person name="Pan Q."/>
            <person name="Jouanno E."/>
            <person name="Zahm M."/>
            <person name="Klopp C."/>
            <person name="Cabau C."/>
            <person name="Louis A."/>
            <person name="Berthelot C."/>
            <person name="Parey E."/>
            <person name="Roest Crollius H."/>
            <person name="Montfort J."/>
            <person name="Robinson-Rechavi M."/>
            <person name="Bouchez O."/>
            <person name="Lampietro C."/>
            <person name="Lopez Roques C."/>
            <person name="Donnadieu C."/>
            <person name="Postlethwait J."/>
            <person name="Bobe J."/>
            <person name="Dillon D."/>
            <person name="Chandos A."/>
            <person name="von Hippel F."/>
            <person name="Guiguen Y."/>
        </authorList>
    </citation>
    <scope>NUCLEOTIDE SEQUENCE</scope>
    <source>
        <strain evidence="1">YG-Jan2019</strain>
    </source>
</reference>
<accession>A0ACC2FPM2</accession>
<dbReference type="Proteomes" id="UP001157502">
    <property type="component" value="Chromosome 24"/>
</dbReference>
<gene>
    <name evidence="1" type="ORF">DPEC_G00270860</name>
</gene>
<keyword evidence="2" id="KW-1185">Reference proteome</keyword>
<protein>
    <submittedName>
        <fullName evidence="1">Uncharacterized protein</fullName>
    </submittedName>
</protein>
<dbReference type="EMBL" id="CM055751">
    <property type="protein sequence ID" value="KAJ7993286.1"/>
    <property type="molecule type" value="Genomic_DNA"/>
</dbReference>
<name>A0ACC2FPM2_DALPE</name>
<organism evidence="1 2">
    <name type="scientific">Dallia pectoralis</name>
    <name type="common">Alaska blackfish</name>
    <dbReference type="NCBI Taxonomy" id="75939"/>
    <lineage>
        <taxon>Eukaryota</taxon>
        <taxon>Metazoa</taxon>
        <taxon>Chordata</taxon>
        <taxon>Craniata</taxon>
        <taxon>Vertebrata</taxon>
        <taxon>Euteleostomi</taxon>
        <taxon>Actinopterygii</taxon>
        <taxon>Neopterygii</taxon>
        <taxon>Teleostei</taxon>
        <taxon>Protacanthopterygii</taxon>
        <taxon>Esociformes</taxon>
        <taxon>Umbridae</taxon>
        <taxon>Dallia</taxon>
    </lineage>
</organism>
<evidence type="ECO:0000313" key="2">
    <source>
        <dbReference type="Proteomes" id="UP001157502"/>
    </source>
</evidence>
<sequence length="144" mass="15787">MLPCALRGRNGLIGSSPTEERVRLCSEHHEQASSWLVRSLFISDAFLTARPSTKTMTFTQNRRSSVIKEVQSVPAVCRPVALSVICRGFLWTGVERLIARLSVRAPHLEQAVPQALCTRSERGDLDRTELAQAGLMPCVGASGQ</sequence>